<dbReference type="AlphaFoldDB" id="A0A1I8AUY4"/>
<name>A0A1I8AUY4_9BILA</name>
<dbReference type="Gene3D" id="1.25.10.10">
    <property type="entry name" value="Leucine-rich Repeat Variant"/>
    <property type="match status" value="1"/>
</dbReference>
<proteinExistence type="predicted"/>
<keyword evidence="1" id="KW-1185">Reference proteome</keyword>
<protein>
    <submittedName>
        <fullName evidence="2">HECT domain-containing protein</fullName>
    </submittedName>
</protein>
<accession>A0A1I8AUY4</accession>
<dbReference type="WBParaSite" id="L893_g9766.t1">
    <property type="protein sequence ID" value="L893_g9766.t1"/>
    <property type="gene ID" value="L893_g9766"/>
</dbReference>
<organism evidence="1 2">
    <name type="scientific">Steinernema glaseri</name>
    <dbReference type="NCBI Taxonomy" id="37863"/>
    <lineage>
        <taxon>Eukaryota</taxon>
        <taxon>Metazoa</taxon>
        <taxon>Ecdysozoa</taxon>
        <taxon>Nematoda</taxon>
        <taxon>Chromadorea</taxon>
        <taxon>Rhabditida</taxon>
        <taxon>Tylenchina</taxon>
        <taxon>Panagrolaimomorpha</taxon>
        <taxon>Strongyloidoidea</taxon>
        <taxon>Steinernematidae</taxon>
        <taxon>Steinernema</taxon>
    </lineage>
</organism>
<dbReference type="InterPro" id="IPR016024">
    <property type="entry name" value="ARM-type_fold"/>
</dbReference>
<dbReference type="Proteomes" id="UP000095287">
    <property type="component" value="Unplaced"/>
</dbReference>
<evidence type="ECO:0000313" key="2">
    <source>
        <dbReference type="WBParaSite" id="L893_g9766.t1"/>
    </source>
</evidence>
<dbReference type="SUPFAM" id="SSF48371">
    <property type="entry name" value="ARM repeat"/>
    <property type="match status" value="1"/>
</dbReference>
<reference evidence="2" key="1">
    <citation type="submission" date="2016-11" db="UniProtKB">
        <authorList>
            <consortium name="WormBaseParasite"/>
        </authorList>
    </citation>
    <scope>IDENTIFICATION</scope>
</reference>
<evidence type="ECO:0000313" key="1">
    <source>
        <dbReference type="Proteomes" id="UP000095287"/>
    </source>
</evidence>
<dbReference type="InterPro" id="IPR011989">
    <property type="entry name" value="ARM-like"/>
</dbReference>
<sequence>MIPTCVDLDLFWLFSVADRSSSVWIEIPNSPSRFALFGVVLRRGVHLQMAFEGTAASAPCRSRQIHFQIARSHGLFFQMDGDCPRGAPPCLPVPSTSGGFAVQNVPPFLAARHASTYQDFVREQQRTIEEDLFQRLQRNYRHDQTAQWLNRSRFGYIFNGESRPGSTVSSCVDSTVSRLSTSSKLTVCTNISMHSVQAFNNPNGNENVDPQSGKIAIRELLLHQSALPVGQQEKLLRKVAKSVSIYFIDGTSHLARTVEKEALREFFGYLIRQGTALIELFDSGKLTNEDFALLRMIWKTLCLAVRCELCLNQIIGSNDVQSLLRFILNAIRGNLHHTPYVIQVFRRILRIPHGNAFRQSARTNEVIDRLVAYLTVCDELEMPKDSSTACENKVNVVDCLRLLMDSSRATRPIREHFIQMNGIGLLIGILKSDVEEPVLKVTTAALKSTLRGNLGKTVADEIITSDTLPALASLLNHASGGLMQNALHCLAAVSDRREALQKIGEPAINAVISQVLSVLGTNNFAVDEGASVFLLNISSVPNFRPLLVANRTARILPEIINRHASMLFSSSSVLDGELQKSLVETIENALRTLAQLSSTPEPTLRVAAEELCAFENILPLLGNLAKVTSPHTENLCGRQPIPLDSRFQIRRNVLLIVERNLNQADFRTLLHGFEERHVFPEVAFELLYETSYYKMKSPTVLLYAKRFDSILQSTLFFSRVPEFTAGIVRSLQSASFTEFFVSLEHFQEGTQVKILDFLSELADPTTNTIESSSAIAKAFPVSVIQAVVDTKLRHNSVVEESARRLLKTVDPSSRYIDCAGSYMDIC</sequence>